<protein>
    <submittedName>
        <fullName evidence="1">Uncharacterized protein</fullName>
    </submittedName>
</protein>
<name>A0A0F8YVB4_9ZZZZ</name>
<comment type="caution">
    <text evidence="1">The sequence shown here is derived from an EMBL/GenBank/DDBJ whole genome shotgun (WGS) entry which is preliminary data.</text>
</comment>
<gene>
    <name evidence="1" type="ORF">LCGC14_2773820</name>
</gene>
<proteinExistence type="predicted"/>
<reference evidence="1" key="1">
    <citation type="journal article" date="2015" name="Nature">
        <title>Complex archaea that bridge the gap between prokaryotes and eukaryotes.</title>
        <authorList>
            <person name="Spang A."/>
            <person name="Saw J.H."/>
            <person name="Jorgensen S.L."/>
            <person name="Zaremba-Niedzwiedzka K."/>
            <person name="Martijn J."/>
            <person name="Lind A.E."/>
            <person name="van Eijk R."/>
            <person name="Schleper C."/>
            <person name="Guy L."/>
            <person name="Ettema T.J."/>
        </authorList>
    </citation>
    <scope>NUCLEOTIDE SEQUENCE</scope>
</reference>
<evidence type="ECO:0000313" key="1">
    <source>
        <dbReference type="EMBL" id="KKK85387.1"/>
    </source>
</evidence>
<dbReference type="AlphaFoldDB" id="A0A0F8YVB4"/>
<accession>A0A0F8YVB4</accession>
<organism evidence="1">
    <name type="scientific">marine sediment metagenome</name>
    <dbReference type="NCBI Taxonomy" id="412755"/>
    <lineage>
        <taxon>unclassified sequences</taxon>
        <taxon>metagenomes</taxon>
        <taxon>ecological metagenomes</taxon>
    </lineage>
</organism>
<dbReference type="EMBL" id="LAZR01051335">
    <property type="protein sequence ID" value="KKK85387.1"/>
    <property type="molecule type" value="Genomic_DNA"/>
</dbReference>
<sequence length="345" mass="36000">MFKLIGILLLLLSTSYSQVIYGWDDDDYHVPGILFSLDIDATTVDADSIVIRQSIDDEGLFIYGFDDKSTSLLKLYIDAAGTAYINATNSGLVLKSANDDVFLIPGANDDVHIHLGDAAGAQQWQVEDSGSNVKATIDSDGNAYFAGDVGIGTSSPNFQLDVESASGITTARIYSPTADKNANLYIDSGDRDALLELWSDGSKMWRIRNDANGTGNDQYVITDAGDAAAFSIKQDGSVGIGTVSPGSMLDINGSLDFNSLAAGGETAIEAVVDLSQLQGSVTDGQVPANITIVSSAEIRSNIRFDVSGSNGIGAPTTYNFGGGGSGDIASMTFRGGILTAVTTVP</sequence>